<dbReference type="Gene3D" id="2.170.130.10">
    <property type="entry name" value="TonB-dependent receptor, plug domain"/>
    <property type="match status" value="1"/>
</dbReference>
<dbReference type="SMART" id="SM00965">
    <property type="entry name" value="STN"/>
    <property type="match status" value="1"/>
</dbReference>
<dbReference type="GO" id="GO:0009279">
    <property type="term" value="C:cell outer membrane"/>
    <property type="evidence" value="ECO:0007669"/>
    <property type="project" value="UniProtKB-SubCell"/>
</dbReference>
<name>A0A261SHN1_9BORD</name>
<dbReference type="InterPro" id="IPR039426">
    <property type="entry name" value="TonB-dep_rcpt-like"/>
</dbReference>
<dbReference type="GO" id="GO:0015344">
    <property type="term" value="F:siderophore uptake transmembrane transporter activity"/>
    <property type="evidence" value="ECO:0007669"/>
    <property type="project" value="TreeGrafter"/>
</dbReference>
<dbReference type="Pfam" id="PF00593">
    <property type="entry name" value="TonB_dep_Rec_b-barrel"/>
    <property type="match status" value="1"/>
</dbReference>
<evidence type="ECO:0000259" key="14">
    <source>
        <dbReference type="SMART" id="SM00965"/>
    </source>
</evidence>
<evidence type="ECO:0000256" key="2">
    <source>
        <dbReference type="ARBA" id="ARBA00009810"/>
    </source>
</evidence>
<evidence type="ECO:0000313" key="16">
    <source>
        <dbReference type="Proteomes" id="UP000216020"/>
    </source>
</evidence>
<evidence type="ECO:0000256" key="11">
    <source>
        <dbReference type="ARBA" id="ARBA00023237"/>
    </source>
</evidence>
<dbReference type="CDD" id="cd01347">
    <property type="entry name" value="ligand_gated_channel"/>
    <property type="match status" value="1"/>
</dbReference>
<feature type="domain" description="Secretin/TonB short N-terminal" evidence="14">
    <location>
        <begin position="85"/>
        <end position="136"/>
    </location>
</feature>
<dbReference type="InterPro" id="IPR037066">
    <property type="entry name" value="Plug_dom_sf"/>
</dbReference>
<proteinExistence type="inferred from homology"/>
<reference evidence="16" key="1">
    <citation type="submission" date="2017-05" db="EMBL/GenBank/DDBJ databases">
        <title>Complete and WGS of Bordetella genogroups.</title>
        <authorList>
            <person name="Spilker T."/>
            <person name="Lipuma J."/>
        </authorList>
    </citation>
    <scope>NUCLEOTIDE SEQUENCE [LARGE SCALE GENOMIC DNA]</scope>
    <source>
        <strain evidence="16">AU16122</strain>
    </source>
</reference>
<evidence type="ECO:0000256" key="9">
    <source>
        <dbReference type="ARBA" id="ARBA00023136"/>
    </source>
</evidence>
<dbReference type="Gene3D" id="2.40.170.20">
    <property type="entry name" value="TonB-dependent receptor, beta-barrel domain"/>
    <property type="match status" value="1"/>
</dbReference>
<dbReference type="GO" id="GO:0015891">
    <property type="term" value="P:siderophore transport"/>
    <property type="evidence" value="ECO:0007669"/>
    <property type="project" value="InterPro"/>
</dbReference>
<evidence type="ECO:0000256" key="13">
    <source>
        <dbReference type="RuleBase" id="RU003357"/>
    </source>
</evidence>
<evidence type="ECO:0000256" key="7">
    <source>
        <dbReference type="ARBA" id="ARBA00023004"/>
    </source>
</evidence>
<dbReference type="PANTHER" id="PTHR32552">
    <property type="entry name" value="FERRICHROME IRON RECEPTOR-RELATED"/>
    <property type="match status" value="1"/>
</dbReference>
<dbReference type="InterPro" id="IPR012910">
    <property type="entry name" value="Plug_dom"/>
</dbReference>
<dbReference type="AlphaFoldDB" id="A0A261SHN1"/>
<evidence type="ECO:0000256" key="12">
    <source>
        <dbReference type="PROSITE-ProRule" id="PRU01360"/>
    </source>
</evidence>
<keyword evidence="9 12" id="KW-0472">Membrane</keyword>
<comment type="similarity">
    <text evidence="2 12 13">Belongs to the TonB-dependent receptor family.</text>
</comment>
<dbReference type="RefSeq" id="WP_094851046.1">
    <property type="nucleotide sequence ID" value="NZ_NEVM01000001.1"/>
</dbReference>
<evidence type="ECO:0000256" key="10">
    <source>
        <dbReference type="ARBA" id="ARBA00023170"/>
    </source>
</evidence>
<keyword evidence="7" id="KW-0408">Iron</keyword>
<keyword evidence="11 12" id="KW-0998">Cell outer membrane</keyword>
<protein>
    <recommendedName>
        <fullName evidence="14">Secretin/TonB short N-terminal domain-containing protein</fullName>
    </recommendedName>
</protein>
<dbReference type="Pfam" id="PF07715">
    <property type="entry name" value="Plug"/>
    <property type="match status" value="1"/>
</dbReference>
<keyword evidence="5" id="KW-0410">Iron transport</keyword>
<keyword evidence="8 13" id="KW-0798">TonB box</keyword>
<dbReference type="PROSITE" id="PS52016">
    <property type="entry name" value="TONB_DEPENDENT_REC_3"/>
    <property type="match status" value="1"/>
</dbReference>
<dbReference type="NCBIfam" id="TIGR01783">
    <property type="entry name" value="TonB-siderophor"/>
    <property type="match status" value="1"/>
</dbReference>
<keyword evidence="10" id="KW-0675">Receptor</keyword>
<dbReference type="GO" id="GO:0038023">
    <property type="term" value="F:signaling receptor activity"/>
    <property type="evidence" value="ECO:0007669"/>
    <property type="project" value="InterPro"/>
</dbReference>
<gene>
    <name evidence="15" type="ORF">CAL29_00390</name>
</gene>
<dbReference type="InterPro" id="IPR036942">
    <property type="entry name" value="Beta-barrel_TonB_sf"/>
</dbReference>
<evidence type="ECO:0000256" key="3">
    <source>
        <dbReference type="ARBA" id="ARBA00022448"/>
    </source>
</evidence>
<dbReference type="InterPro" id="IPR010105">
    <property type="entry name" value="TonB_sidphr_rcpt"/>
</dbReference>
<accession>A0A261SHN1</accession>
<dbReference type="InterPro" id="IPR000531">
    <property type="entry name" value="Beta-barrel_TonB"/>
</dbReference>
<dbReference type="OrthoDB" id="8533686at2"/>
<keyword evidence="16" id="KW-1185">Reference proteome</keyword>
<dbReference type="Gene3D" id="3.55.50.30">
    <property type="match status" value="1"/>
</dbReference>
<evidence type="ECO:0000256" key="1">
    <source>
        <dbReference type="ARBA" id="ARBA00004571"/>
    </source>
</evidence>
<dbReference type="InterPro" id="IPR011662">
    <property type="entry name" value="Secretin/TonB_short_N"/>
</dbReference>
<comment type="subcellular location">
    <subcellularLocation>
        <location evidence="1 12">Cell outer membrane</location>
        <topology evidence="1 12">Multi-pass membrane protein</topology>
    </subcellularLocation>
</comment>
<keyword evidence="4 12" id="KW-1134">Transmembrane beta strand</keyword>
<evidence type="ECO:0000256" key="8">
    <source>
        <dbReference type="ARBA" id="ARBA00023077"/>
    </source>
</evidence>
<sequence length="825" mass="88175">MAARHPCPPARRSAENGAPLRSLRLTALALALRALPAGFALIGLAASSFAHAAGDAPAAAGRKVYAVPAGALGAALAEFGGQAGVTVQVDSRIVAGRRTSGLSGAYTVREGFAALLAGTGLEIVDEGTGVFLVRRRLATGPDGTPTTLPEVSVLGAAVDATTEGSGSYAANAVTMFGNTQSLKDIPSSVSVLTRQQMDDQNITTIRDAMRYSTGIASINYTGNSSSSSGATAYYNARGFPVNVSLDGLSILNGIQYSTLFDMAMYDRVEVFRGPAGLLDGQGSLGGSVNLVSKRPTDTLQLKSETSIGSWADYRQMIDVSGPLNAAGTLRGRVVGVAAKANSFLDGEHSREGMGYAVLEYDITPRTTFSVSAGYQDTPTYETDWGVGYDTAGQVVRGPRGRSQNFAPDWSYSFNTIQEGKAALTHRFDSGWKAEAAVLSRENRTHAKYAFALQPDGATRTADYFGQNQLIDDDWLATDVRVSGPITILGRRNDVLLGANYTTFHQRFRGGSEDLGTYDIFKVDIPEPAMPYTSGTRQRVGQFSLYGHVNSHLTDDLSLVLGGREMYFRQQSKTTMPAGGDWTTTAKENGKFVPYGGLVFAITPQVSAYTSYSKIFSVQTDTTASGGAIAPFTGEQYEVGLKGSFLENRLNATLAAFRINGDHLAVADQAHPGFSAASGAVRSQGWEAELSGEPLPNWNVVAGYTLTNTRYTSSPTDQGASYDGETPRHLFKLWNTYRFTQAPLQGLSVGAGMYVQSNTYRLSPQYHQAGYAIYSAKVGYQFNSHLSADVTVNNLFDKRYYSRAPASLFAEYGAPRSVMLTVRASY</sequence>
<evidence type="ECO:0000256" key="6">
    <source>
        <dbReference type="ARBA" id="ARBA00022692"/>
    </source>
</evidence>
<organism evidence="15 16">
    <name type="scientific">Bordetella genomosp. 10</name>
    <dbReference type="NCBI Taxonomy" id="1416804"/>
    <lineage>
        <taxon>Bacteria</taxon>
        <taxon>Pseudomonadati</taxon>
        <taxon>Pseudomonadota</taxon>
        <taxon>Betaproteobacteria</taxon>
        <taxon>Burkholderiales</taxon>
        <taxon>Alcaligenaceae</taxon>
        <taxon>Bordetella</taxon>
    </lineage>
</organism>
<dbReference type="SUPFAM" id="SSF56935">
    <property type="entry name" value="Porins"/>
    <property type="match status" value="1"/>
</dbReference>
<dbReference type="PANTHER" id="PTHR32552:SF74">
    <property type="entry name" value="HYDROXAMATE SIDEROPHORE RECEPTOR FHUE"/>
    <property type="match status" value="1"/>
</dbReference>
<dbReference type="EMBL" id="NEVM01000001">
    <property type="protein sequence ID" value="OZI36939.1"/>
    <property type="molecule type" value="Genomic_DNA"/>
</dbReference>
<keyword evidence="6 12" id="KW-0812">Transmembrane</keyword>
<evidence type="ECO:0000256" key="4">
    <source>
        <dbReference type="ARBA" id="ARBA00022452"/>
    </source>
</evidence>
<keyword evidence="3 12" id="KW-0813">Transport</keyword>
<keyword evidence="5" id="KW-0406">Ion transport</keyword>
<evidence type="ECO:0000313" key="15">
    <source>
        <dbReference type="EMBL" id="OZI36939.1"/>
    </source>
</evidence>
<comment type="caution">
    <text evidence="15">The sequence shown here is derived from an EMBL/GenBank/DDBJ whole genome shotgun (WGS) entry which is preliminary data.</text>
</comment>
<dbReference type="Proteomes" id="UP000216020">
    <property type="component" value="Unassembled WGS sequence"/>
</dbReference>
<evidence type="ECO:0000256" key="5">
    <source>
        <dbReference type="ARBA" id="ARBA00022496"/>
    </source>
</evidence>